<dbReference type="SUPFAM" id="SSF53335">
    <property type="entry name" value="S-adenosyl-L-methionine-dependent methyltransferases"/>
    <property type="match status" value="1"/>
</dbReference>
<evidence type="ECO:0000313" key="2">
    <source>
        <dbReference type="EMBL" id="RED98884.1"/>
    </source>
</evidence>
<dbReference type="AlphaFoldDB" id="A0A3D9L478"/>
<keyword evidence="2" id="KW-0808">Transferase</keyword>
<dbReference type="NCBIfam" id="NF033855">
    <property type="entry name" value="tRNA_MNMC2"/>
    <property type="match status" value="1"/>
</dbReference>
<dbReference type="GO" id="GO:0032259">
    <property type="term" value="P:methylation"/>
    <property type="evidence" value="ECO:0007669"/>
    <property type="project" value="UniProtKB-KW"/>
</dbReference>
<dbReference type="InterPro" id="IPR008471">
    <property type="entry name" value="MnmC-like_methylTransf"/>
</dbReference>
<gene>
    <name evidence="2" type="ORF">C7460_10976</name>
</gene>
<accession>A0A3D9L478</accession>
<comment type="caution">
    <text evidence="2">The sequence shown here is derived from an EMBL/GenBank/DDBJ whole genome shotgun (WGS) entry which is preliminary data.</text>
</comment>
<protein>
    <submittedName>
        <fullName evidence="2">tRNA U34 5-methylaminomethyl-2-thiouridine-forming methyltransferase MnmC</fullName>
    </submittedName>
</protein>
<organism evidence="2 3">
    <name type="scientific">Marinoscillum furvescens DSM 4134</name>
    <dbReference type="NCBI Taxonomy" id="1122208"/>
    <lineage>
        <taxon>Bacteria</taxon>
        <taxon>Pseudomonadati</taxon>
        <taxon>Bacteroidota</taxon>
        <taxon>Cytophagia</taxon>
        <taxon>Cytophagales</taxon>
        <taxon>Reichenbachiellaceae</taxon>
        <taxon>Marinoscillum</taxon>
    </lineage>
</organism>
<name>A0A3D9L478_MARFU</name>
<dbReference type="Gene3D" id="3.40.50.150">
    <property type="entry name" value="Vaccinia Virus protein VP39"/>
    <property type="match status" value="1"/>
</dbReference>
<dbReference type="RefSeq" id="WP_115868189.1">
    <property type="nucleotide sequence ID" value="NZ_QREG01000009.1"/>
</dbReference>
<dbReference type="InterPro" id="IPR047785">
    <property type="entry name" value="tRNA_MNMC2"/>
</dbReference>
<dbReference type="GO" id="GO:0016645">
    <property type="term" value="F:oxidoreductase activity, acting on the CH-NH group of donors"/>
    <property type="evidence" value="ECO:0007669"/>
    <property type="project" value="InterPro"/>
</dbReference>
<feature type="domain" description="MnmC-like methyltransferase" evidence="1">
    <location>
        <begin position="141"/>
        <end position="223"/>
    </location>
</feature>
<reference evidence="2 3" key="1">
    <citation type="submission" date="2018-07" db="EMBL/GenBank/DDBJ databases">
        <title>Genomic Encyclopedia of Type Strains, Phase IV (KMG-IV): sequencing the most valuable type-strain genomes for metagenomic binning, comparative biology and taxonomic classification.</title>
        <authorList>
            <person name="Goeker M."/>
        </authorList>
    </citation>
    <scope>NUCLEOTIDE SEQUENCE [LARGE SCALE GENOMIC DNA]</scope>
    <source>
        <strain evidence="2 3">DSM 4134</strain>
    </source>
</reference>
<dbReference type="PANTHER" id="PTHR39963">
    <property type="entry name" value="SLL0983 PROTEIN"/>
    <property type="match status" value="1"/>
</dbReference>
<evidence type="ECO:0000259" key="1">
    <source>
        <dbReference type="Pfam" id="PF05430"/>
    </source>
</evidence>
<keyword evidence="3" id="KW-1185">Reference proteome</keyword>
<sequence>MKTPNLKLITTEDGSHSLYREDLNETYHSFRGAEGESLQVFIKEGLDAQLSKTNQRSITVFEVGFGTGLNAFLAAKYASQHQVQVHYHSVEPYPVPKEIYEQFNFGKSEEENSLVQALHAGAWEEPVTISAYLELVKYQCTLEEFDGEVRADVVFYDAFAPSKQAEVWALDNLKKCFEMLVSGGVLVTYCAQGQFKRNLAAAGFEVETLPGAMGKKEMVRGLKL</sequence>
<dbReference type="Proteomes" id="UP000256779">
    <property type="component" value="Unassembled WGS sequence"/>
</dbReference>
<evidence type="ECO:0000313" key="3">
    <source>
        <dbReference type="Proteomes" id="UP000256779"/>
    </source>
</evidence>
<dbReference type="InterPro" id="IPR029063">
    <property type="entry name" value="SAM-dependent_MTases_sf"/>
</dbReference>
<dbReference type="EMBL" id="QREG01000009">
    <property type="protein sequence ID" value="RED98884.1"/>
    <property type="molecule type" value="Genomic_DNA"/>
</dbReference>
<proteinExistence type="predicted"/>
<dbReference type="Pfam" id="PF05430">
    <property type="entry name" value="Methyltransf_30"/>
    <property type="match status" value="1"/>
</dbReference>
<dbReference type="PANTHER" id="PTHR39963:SF1">
    <property type="entry name" value="MNMC-LIKE METHYLTRANSFERASE DOMAIN-CONTAINING PROTEIN"/>
    <property type="match status" value="1"/>
</dbReference>
<dbReference type="GO" id="GO:0004808">
    <property type="term" value="F:tRNA (5-methylaminomethyl-2-thiouridylate)(34)-methyltransferase activity"/>
    <property type="evidence" value="ECO:0007669"/>
    <property type="project" value="InterPro"/>
</dbReference>
<dbReference type="CDD" id="cd02440">
    <property type="entry name" value="AdoMet_MTases"/>
    <property type="match status" value="1"/>
</dbReference>
<keyword evidence="2" id="KW-0489">Methyltransferase</keyword>
<dbReference type="OrthoDB" id="9786494at2"/>